<dbReference type="WBParaSite" id="PSU_v2.g18952.t1">
    <property type="protein sequence ID" value="PSU_v2.g18952.t1"/>
    <property type="gene ID" value="PSU_v2.g18952"/>
</dbReference>
<keyword evidence="1" id="KW-0812">Transmembrane</keyword>
<keyword evidence="1" id="KW-0472">Membrane</keyword>
<dbReference type="Proteomes" id="UP000887577">
    <property type="component" value="Unplaced"/>
</dbReference>
<dbReference type="InterPro" id="IPR019421">
    <property type="entry name" value="7TM_GPCR_serpentine_rcpt_Srd"/>
</dbReference>
<evidence type="ECO:0000256" key="1">
    <source>
        <dbReference type="SAM" id="Phobius"/>
    </source>
</evidence>
<accession>A0A914YJC0</accession>
<keyword evidence="2" id="KW-1185">Reference proteome</keyword>
<organism evidence="2 3">
    <name type="scientific">Panagrolaimus superbus</name>
    <dbReference type="NCBI Taxonomy" id="310955"/>
    <lineage>
        <taxon>Eukaryota</taxon>
        <taxon>Metazoa</taxon>
        <taxon>Ecdysozoa</taxon>
        <taxon>Nematoda</taxon>
        <taxon>Chromadorea</taxon>
        <taxon>Rhabditida</taxon>
        <taxon>Tylenchina</taxon>
        <taxon>Panagrolaimomorpha</taxon>
        <taxon>Panagrolaimoidea</taxon>
        <taxon>Panagrolaimidae</taxon>
        <taxon>Panagrolaimus</taxon>
    </lineage>
</organism>
<proteinExistence type="predicted"/>
<dbReference type="AlphaFoldDB" id="A0A914YJC0"/>
<keyword evidence="1" id="KW-1133">Transmembrane helix</keyword>
<feature type="transmembrane region" description="Helical" evidence="1">
    <location>
        <begin position="23"/>
        <end position="42"/>
    </location>
</feature>
<name>A0A914YJC0_9BILA</name>
<sequence>MEGIDGKKQPFIDLRHILEISDGTMSIVGLILNTLLLCLILFKSGERLKEYRRILLLNCIVDIIYNSANTVTRTASF</sequence>
<evidence type="ECO:0000313" key="2">
    <source>
        <dbReference type="Proteomes" id="UP000887577"/>
    </source>
</evidence>
<evidence type="ECO:0000313" key="3">
    <source>
        <dbReference type="WBParaSite" id="PSU_v2.g18952.t1"/>
    </source>
</evidence>
<dbReference type="Pfam" id="PF10317">
    <property type="entry name" value="7TM_GPCR_Srd"/>
    <property type="match status" value="1"/>
</dbReference>
<protein>
    <submittedName>
        <fullName evidence="3">7TM GPCR serpentine receptor class x (Srx) domain-containing protein</fullName>
    </submittedName>
</protein>
<reference evidence="3" key="1">
    <citation type="submission" date="2022-11" db="UniProtKB">
        <authorList>
            <consortium name="WormBaseParasite"/>
        </authorList>
    </citation>
    <scope>IDENTIFICATION</scope>
</reference>